<proteinExistence type="predicted"/>
<keyword evidence="2" id="KW-1185">Reference proteome</keyword>
<name>A0A8S0WG39_CYCAE</name>
<comment type="caution">
    <text evidence="1">The sequence shown here is derived from an EMBL/GenBank/DDBJ whole genome shotgun (WGS) entry which is preliminary data.</text>
</comment>
<sequence>MLNSHFQTLAKTNCPLTDVELRDVRVLWERLTAARARQLELIELPFPMAFRQMCVAEEERIAGDLSTCRALLNPARRLPVGVIARILAFYPLASDSTERHLEVYSLCQISSRWRNAALSVPLLWTTLRLILPDATNPTYADARLYMIDWFARAGPSAPLALHLDVRTPIHDDSVLRVEGLYVLVKLVCPYIDRLRYLSLGQVFRPNVLLSFLVQSQFKNLGSLVLGAPGDAPLPEALDVSYNPLSPEVLLPNLRRVKVEQELLLPFSSSSYSIALKDFPMPFNRLTYLTLESVDVKDWIKAMQDCTLLQFGMFHLKGTFSACDEMLDGGKSLLSYLTDLTLTFEGCVNPTVFNLVETSVLSTLRIGSSMPDHLDLWGPRANGMFAQMSKLGLLSLVRAWPIHIEVFHQLLENSPHVIELELELNTDVAPVFDALHNRTPVLQCHVPRLKTILIDMVIYALSATTIADFPLDGFLDFLESRAGTLKRCCLHVDDDEAHHVVREQIRKVLKKSTSGVSVSLTSQREMKDRGWRRRLPNHTSANETATYREAALKHGFANRRTALPDPTVLGERYSHRVFQPGMSWELLYKIRIMVRNSWNGHAPNFNQRVYVEKVHCIKVEEMAHDDLSSQEGGLFVTDIDKRISFIDMQAYVPAYTHIEYATYLVDENAGGMAIAPEIVGKQILGLRWVADDTDVSLVYAVNFLPSET</sequence>
<gene>
    <name evidence="1" type="ORF">AAE3_LOCUS10542</name>
</gene>
<dbReference type="AlphaFoldDB" id="A0A8S0WG39"/>
<evidence type="ECO:0000313" key="2">
    <source>
        <dbReference type="Proteomes" id="UP000467700"/>
    </source>
</evidence>
<dbReference type="Proteomes" id="UP000467700">
    <property type="component" value="Unassembled WGS sequence"/>
</dbReference>
<protein>
    <recommendedName>
        <fullName evidence="3">F-box domain-containing protein</fullName>
    </recommendedName>
</protein>
<dbReference type="EMBL" id="CACVBS010000068">
    <property type="protein sequence ID" value="CAA7268580.1"/>
    <property type="molecule type" value="Genomic_DNA"/>
</dbReference>
<dbReference type="OrthoDB" id="3004750at2759"/>
<evidence type="ECO:0008006" key="3">
    <source>
        <dbReference type="Google" id="ProtNLM"/>
    </source>
</evidence>
<accession>A0A8S0WG39</accession>
<organism evidence="1 2">
    <name type="scientific">Cyclocybe aegerita</name>
    <name type="common">Black poplar mushroom</name>
    <name type="synonym">Agrocybe aegerita</name>
    <dbReference type="NCBI Taxonomy" id="1973307"/>
    <lineage>
        <taxon>Eukaryota</taxon>
        <taxon>Fungi</taxon>
        <taxon>Dikarya</taxon>
        <taxon>Basidiomycota</taxon>
        <taxon>Agaricomycotina</taxon>
        <taxon>Agaricomycetes</taxon>
        <taxon>Agaricomycetidae</taxon>
        <taxon>Agaricales</taxon>
        <taxon>Agaricineae</taxon>
        <taxon>Bolbitiaceae</taxon>
        <taxon>Cyclocybe</taxon>
    </lineage>
</organism>
<evidence type="ECO:0000313" key="1">
    <source>
        <dbReference type="EMBL" id="CAA7268580.1"/>
    </source>
</evidence>
<reference evidence="1 2" key="1">
    <citation type="submission" date="2020-01" db="EMBL/GenBank/DDBJ databases">
        <authorList>
            <person name="Gupta K D."/>
        </authorList>
    </citation>
    <scope>NUCLEOTIDE SEQUENCE [LARGE SCALE GENOMIC DNA]</scope>
</reference>